<dbReference type="PANTHER" id="PTHR30160">
    <property type="entry name" value="TETRAACYLDISACCHARIDE 4'-KINASE-RELATED"/>
    <property type="match status" value="1"/>
</dbReference>
<dbReference type="RefSeq" id="WP_011449094.1">
    <property type="nucleotide sequence ID" value="NC_007796.1"/>
</dbReference>
<dbReference type="HOGENOM" id="CLU_722821_0_0_2"/>
<evidence type="ECO:0000313" key="2">
    <source>
        <dbReference type="Proteomes" id="UP000001941"/>
    </source>
</evidence>
<gene>
    <name evidence="1" type="ordered locus">Mhun_2128</name>
</gene>
<proteinExistence type="predicted"/>
<dbReference type="EnsemblBacteria" id="ABD41835">
    <property type="protein sequence ID" value="ABD41835"/>
    <property type="gene ID" value="Mhun_2128"/>
</dbReference>
<sequence>MKNKDYLYHKKKFLIGQLGSFGDCLYATTIARQLKNDYPDSYITWAIGTIYRSIIDNNPYIDDIWEYPISNRDELLSCWENFQKEAWIRKNKGDYDEIFLTQVFPGNIKYFDGTLRSAIFRAYNKPITVPLAPVVQLYESEIKNVHAFAQSHKLENFKTVILFECSPKSGQSFVTWDFAYNVASNITHKHKDLCIILSSNEAFHSNNKQIIDGSVLSFRENAELTKFCSLLIGCSSGISWLCTSEYAKPLPMIQLIKKETSMYASFIYDHEYHGIQSDMIIEMSECTPSTLIDCIEMIFSQNFALSRLKYHQKIPLDFKYYATVISLELLQKRKYKDALLSLKFTIKRYGLKINLLTSFIKVICKSKWLQNNLINKLGLKHL</sequence>
<dbReference type="GO" id="GO:0005829">
    <property type="term" value="C:cytosol"/>
    <property type="evidence" value="ECO:0007669"/>
    <property type="project" value="TreeGrafter"/>
</dbReference>
<dbReference type="InterPro" id="IPR051199">
    <property type="entry name" value="LPS_LOS_Heptosyltrfase"/>
</dbReference>
<name>Q2FN92_METHJ</name>
<dbReference type="EMBL" id="CP000254">
    <property type="protein sequence ID" value="ABD41835.1"/>
    <property type="molecule type" value="Genomic_DNA"/>
</dbReference>
<dbReference type="KEGG" id="mhu:Mhun_2128"/>
<dbReference type="Proteomes" id="UP000001941">
    <property type="component" value="Chromosome"/>
</dbReference>
<reference evidence="2" key="1">
    <citation type="journal article" date="2016" name="Stand. Genomic Sci.">
        <title>Complete genome sequence of Methanospirillum hungatei type strain JF1.</title>
        <authorList>
            <person name="Gunsalus R.P."/>
            <person name="Cook L.E."/>
            <person name="Crable B."/>
            <person name="Rohlin L."/>
            <person name="McDonald E."/>
            <person name="Mouttaki H."/>
            <person name="Sieber J.R."/>
            <person name="Poweleit N."/>
            <person name="Zhou H."/>
            <person name="Lapidus A.L."/>
            <person name="Daligault H.E."/>
            <person name="Land M."/>
            <person name="Gilna P."/>
            <person name="Ivanova N."/>
            <person name="Kyrpides N."/>
            <person name="Culley D.E."/>
            <person name="McInerney M.J."/>
        </authorList>
    </citation>
    <scope>NUCLEOTIDE SEQUENCE [LARGE SCALE GENOMIC DNA]</scope>
    <source>
        <strain evidence="2">ATCC 27890 / DSM 864 / NBRC 100397 / JF-1</strain>
    </source>
</reference>
<dbReference type="InParanoid" id="Q2FN92"/>
<evidence type="ECO:0000313" key="1">
    <source>
        <dbReference type="EMBL" id="ABD41835.1"/>
    </source>
</evidence>
<keyword evidence="2" id="KW-1185">Reference proteome</keyword>
<dbReference type="GO" id="GO:0008713">
    <property type="term" value="F:ADP-heptose-lipopolysaccharide heptosyltransferase activity"/>
    <property type="evidence" value="ECO:0007669"/>
    <property type="project" value="TreeGrafter"/>
</dbReference>
<accession>Q2FN92</accession>
<dbReference type="PANTHER" id="PTHR30160:SF1">
    <property type="entry name" value="LIPOPOLYSACCHARIDE 1,2-N-ACETYLGLUCOSAMINETRANSFERASE-RELATED"/>
    <property type="match status" value="1"/>
</dbReference>
<dbReference type="AlphaFoldDB" id="Q2FN92"/>
<organism evidence="1 2">
    <name type="scientific">Methanospirillum hungatei JF-1 (strain ATCC 27890 / DSM 864 / NBRC 100397 / JF-1)</name>
    <dbReference type="NCBI Taxonomy" id="323259"/>
    <lineage>
        <taxon>Archaea</taxon>
        <taxon>Methanobacteriati</taxon>
        <taxon>Methanobacteriota</taxon>
        <taxon>Stenosarchaea group</taxon>
        <taxon>Methanomicrobia</taxon>
        <taxon>Methanomicrobiales</taxon>
        <taxon>Methanospirillaceae</taxon>
        <taxon>Methanospirillum</taxon>
    </lineage>
</organism>
<dbReference type="GeneID" id="3925244"/>
<dbReference type="Gene3D" id="3.40.50.2000">
    <property type="entry name" value="Glycogen Phosphorylase B"/>
    <property type="match status" value="1"/>
</dbReference>
<protein>
    <recommendedName>
        <fullName evidence="3">ADP-heptose:LPS heptosyltransferase-like protein</fullName>
    </recommendedName>
</protein>
<dbReference type="eggNOG" id="arCOG09602">
    <property type="taxonomic scope" value="Archaea"/>
</dbReference>
<dbReference type="STRING" id="323259.Mhun_2128"/>
<dbReference type="OrthoDB" id="383069at2157"/>
<dbReference type="SUPFAM" id="SSF53756">
    <property type="entry name" value="UDP-Glycosyltransferase/glycogen phosphorylase"/>
    <property type="match status" value="1"/>
</dbReference>
<evidence type="ECO:0008006" key="3">
    <source>
        <dbReference type="Google" id="ProtNLM"/>
    </source>
</evidence>